<feature type="transmembrane region" description="Helical" evidence="1">
    <location>
        <begin position="35"/>
        <end position="56"/>
    </location>
</feature>
<reference evidence="2 3" key="1">
    <citation type="submission" date="2021-01" db="EMBL/GenBank/DDBJ databases">
        <title>Whole genome shotgun sequence of Actinoplanes couchii NBRC 106145.</title>
        <authorList>
            <person name="Komaki H."/>
            <person name="Tamura T."/>
        </authorList>
    </citation>
    <scope>NUCLEOTIDE SEQUENCE [LARGE SCALE GENOMIC DNA]</scope>
    <source>
        <strain evidence="2 3">NBRC 106145</strain>
    </source>
</reference>
<keyword evidence="3" id="KW-1185">Reference proteome</keyword>
<feature type="transmembrane region" description="Helical" evidence="1">
    <location>
        <begin position="120"/>
        <end position="141"/>
    </location>
</feature>
<dbReference type="RefSeq" id="WP_203804960.1">
    <property type="nucleotide sequence ID" value="NZ_BAAAQE010000094.1"/>
</dbReference>
<comment type="caution">
    <text evidence="2">The sequence shown here is derived from an EMBL/GenBank/DDBJ whole genome shotgun (WGS) entry which is preliminary data.</text>
</comment>
<keyword evidence="1" id="KW-1133">Transmembrane helix</keyword>
<name>A0ABQ3XKY4_9ACTN</name>
<gene>
    <name evidence="2" type="ORF">Aco03nite_075720</name>
</gene>
<proteinExistence type="predicted"/>
<organism evidence="2 3">
    <name type="scientific">Actinoplanes couchii</name>
    <dbReference type="NCBI Taxonomy" id="403638"/>
    <lineage>
        <taxon>Bacteria</taxon>
        <taxon>Bacillati</taxon>
        <taxon>Actinomycetota</taxon>
        <taxon>Actinomycetes</taxon>
        <taxon>Micromonosporales</taxon>
        <taxon>Micromonosporaceae</taxon>
        <taxon>Actinoplanes</taxon>
    </lineage>
</organism>
<feature type="transmembrane region" description="Helical" evidence="1">
    <location>
        <begin position="181"/>
        <end position="201"/>
    </location>
</feature>
<feature type="transmembrane region" description="Helical" evidence="1">
    <location>
        <begin position="147"/>
        <end position="169"/>
    </location>
</feature>
<accession>A0ABQ3XKY4</accession>
<keyword evidence="1" id="KW-0812">Transmembrane</keyword>
<feature type="transmembrane region" description="Helical" evidence="1">
    <location>
        <begin position="68"/>
        <end position="89"/>
    </location>
</feature>
<evidence type="ECO:0000313" key="3">
    <source>
        <dbReference type="Proteomes" id="UP000612282"/>
    </source>
</evidence>
<protein>
    <submittedName>
        <fullName evidence="2">Uncharacterized protein</fullName>
    </submittedName>
</protein>
<evidence type="ECO:0000256" key="1">
    <source>
        <dbReference type="SAM" id="Phobius"/>
    </source>
</evidence>
<sequence length="347" mass="37989">MLVILVPVLLGALVTPGPGNRFHWRRRRGYPSAGWAAPVVVAAASLIVPAPVMLLVDLDRRLTALDFVAAALAPLVAFAATRWVCPAWWKSSHRLVAGRAALLVTLVVGAEVATGGTASLVRAWLVSVIVTAGYLACWRVLDTGYWPMLLIRDGVILLVVAGGAALFPARGGDLAELATRLLIVVLAAAGLVAVLTGGWRLRRWLRVGPPSEPQPPGLASWPPEPGEVWNAAIIDEDGNHRDRPVVVWERAANYAKVLTVLPDGRPERHLRLPLAEWHRVLAEDSWLSLELTPVPFADFRSVRGTCPERFWSRIANRRIRERSFTPSLTVRHRLRSSMNQRAGVDAR</sequence>
<dbReference type="EMBL" id="BOMG01000094">
    <property type="protein sequence ID" value="GID59168.1"/>
    <property type="molecule type" value="Genomic_DNA"/>
</dbReference>
<dbReference type="Proteomes" id="UP000612282">
    <property type="component" value="Unassembled WGS sequence"/>
</dbReference>
<keyword evidence="1" id="KW-0472">Membrane</keyword>
<evidence type="ECO:0000313" key="2">
    <source>
        <dbReference type="EMBL" id="GID59168.1"/>
    </source>
</evidence>